<dbReference type="EMBL" id="MGLG01000021">
    <property type="protein sequence ID" value="OGN41257.1"/>
    <property type="molecule type" value="Genomic_DNA"/>
</dbReference>
<keyword evidence="2" id="KW-0680">Restriction system</keyword>
<accession>A0A1F8HUK2</accession>
<evidence type="ECO:0000256" key="5">
    <source>
        <dbReference type="ARBA" id="ARBA00093760"/>
    </source>
</evidence>
<dbReference type="AlphaFoldDB" id="A0A1F8HUK2"/>
<evidence type="ECO:0000256" key="4">
    <source>
        <dbReference type="ARBA" id="ARBA00022801"/>
    </source>
</evidence>
<comment type="caution">
    <text evidence="7">The sequence shown here is derived from an EMBL/GenBank/DDBJ whole genome shotgun (WGS) entry which is preliminary data.</text>
</comment>
<proteinExistence type="predicted"/>
<dbReference type="Proteomes" id="UP000178043">
    <property type="component" value="Unassembled WGS sequence"/>
</dbReference>
<dbReference type="GO" id="GO:0009036">
    <property type="term" value="F:type II site-specific deoxyribonuclease activity"/>
    <property type="evidence" value="ECO:0007669"/>
    <property type="project" value="InterPro"/>
</dbReference>
<dbReference type="Pfam" id="PF09520">
    <property type="entry name" value="RE_TdeIII"/>
    <property type="match status" value="1"/>
</dbReference>
<reference evidence="7 8" key="1">
    <citation type="journal article" date="2016" name="Nat. Commun.">
        <title>Thousands of microbial genomes shed light on interconnected biogeochemical processes in an aquifer system.</title>
        <authorList>
            <person name="Anantharaman K."/>
            <person name="Brown C.T."/>
            <person name="Hug L.A."/>
            <person name="Sharon I."/>
            <person name="Castelle C.J."/>
            <person name="Probst A.J."/>
            <person name="Thomas B.C."/>
            <person name="Singh A."/>
            <person name="Wilkins M.J."/>
            <person name="Karaoz U."/>
            <person name="Brodie E.L."/>
            <person name="Williams K.H."/>
            <person name="Hubbard S.S."/>
            <person name="Banfield J.F."/>
        </authorList>
    </citation>
    <scope>NUCLEOTIDE SEQUENCE [LARGE SCALE GENOMIC DNA]</scope>
</reference>
<dbReference type="GO" id="GO:0003677">
    <property type="term" value="F:DNA binding"/>
    <property type="evidence" value="ECO:0007669"/>
    <property type="project" value="InterPro"/>
</dbReference>
<evidence type="ECO:0000313" key="8">
    <source>
        <dbReference type="Proteomes" id="UP000178043"/>
    </source>
</evidence>
<evidence type="ECO:0000256" key="1">
    <source>
        <dbReference type="ARBA" id="ARBA00022722"/>
    </source>
</evidence>
<keyword evidence="3" id="KW-0255">Endonuclease</keyword>
<evidence type="ECO:0000256" key="3">
    <source>
        <dbReference type="ARBA" id="ARBA00022759"/>
    </source>
</evidence>
<organism evidence="7 8">
    <name type="scientific">Candidatus Yanofskybacteria bacterium RIFOXYD1_FULL_42_10</name>
    <dbReference type="NCBI Taxonomy" id="1802718"/>
    <lineage>
        <taxon>Bacteria</taxon>
        <taxon>Candidatus Yanofskyibacteriota</taxon>
    </lineage>
</organism>
<sequence>MTNNTLDKKEAIKSIVHASVESFAVGFQGRHEGELEDPEGTLNMKIHNVFIAVLGPEIQYYTALVRSLDSSLGNMLEKMAINIAKLTYEVKQSVAGPLSLKQTQDVAELLEKYKRREITPPTTEDYQFLRTKPTEQSLVTKRHDSDYYLIDKETGENFLIELKIGGDLDNKKARSEKEALLEQFAILSNTLPDKTKIKVFFATAYNRFGEGKPWRQERVRQFFADDELLIGKDFWDFVCKSDQGYNIVLEAYKEKAGLIKTSLDSIKKTYLG</sequence>
<gene>
    <name evidence="7" type="ORF">A2606_02990</name>
</gene>
<comment type="catalytic activity">
    <reaction evidence="5">
        <text>Endonucleolytic cleavage of DNA to give specific double-stranded fragments with terminal 5'-phosphates.</text>
        <dbReference type="EC" id="3.1.21.4"/>
    </reaction>
</comment>
<dbReference type="GO" id="GO:0009307">
    <property type="term" value="P:DNA restriction-modification system"/>
    <property type="evidence" value="ECO:0007669"/>
    <property type="project" value="InterPro"/>
</dbReference>
<dbReference type="InterPro" id="IPR019045">
    <property type="entry name" value="Restrct_endonuc_II_HinfI"/>
</dbReference>
<evidence type="ECO:0000313" key="7">
    <source>
        <dbReference type="EMBL" id="OGN41257.1"/>
    </source>
</evidence>
<dbReference type="EC" id="3.1.21.4" evidence="6"/>
<evidence type="ECO:0000256" key="6">
    <source>
        <dbReference type="ARBA" id="ARBA00093790"/>
    </source>
</evidence>
<name>A0A1F8HUK2_9BACT</name>
<keyword evidence="4" id="KW-0378">Hydrolase</keyword>
<evidence type="ECO:0000256" key="2">
    <source>
        <dbReference type="ARBA" id="ARBA00022747"/>
    </source>
</evidence>
<protein>
    <recommendedName>
        <fullName evidence="6">type II site-specific deoxyribonuclease</fullName>
        <ecNumber evidence="6">3.1.21.4</ecNumber>
    </recommendedName>
</protein>
<keyword evidence="1" id="KW-0540">Nuclease</keyword>